<reference evidence="5 6" key="1">
    <citation type="submission" date="2024-04" db="EMBL/GenBank/DDBJ databases">
        <title>draft genome sequnece of Paenibacillus filicis.</title>
        <authorList>
            <person name="Kim D.-U."/>
        </authorList>
    </citation>
    <scope>NUCLEOTIDE SEQUENCE [LARGE SCALE GENOMIC DNA]</scope>
    <source>
        <strain evidence="5 6">KACC14197</strain>
    </source>
</reference>
<name>A0ABU9DNG7_9BACL</name>
<evidence type="ECO:0000313" key="6">
    <source>
        <dbReference type="Proteomes" id="UP001469365"/>
    </source>
</evidence>
<dbReference type="SUPFAM" id="SSF46689">
    <property type="entry name" value="Homeodomain-like"/>
    <property type="match status" value="2"/>
</dbReference>
<evidence type="ECO:0000259" key="4">
    <source>
        <dbReference type="PROSITE" id="PS01124"/>
    </source>
</evidence>
<dbReference type="EMBL" id="JBBPCC010000014">
    <property type="protein sequence ID" value="MEK8130416.1"/>
    <property type="molecule type" value="Genomic_DNA"/>
</dbReference>
<dbReference type="Proteomes" id="UP001469365">
    <property type="component" value="Unassembled WGS sequence"/>
</dbReference>
<keyword evidence="2" id="KW-0238">DNA-binding</keyword>
<dbReference type="SMART" id="SM00342">
    <property type="entry name" value="HTH_ARAC"/>
    <property type="match status" value="1"/>
</dbReference>
<dbReference type="InterPro" id="IPR018060">
    <property type="entry name" value="HTH_AraC"/>
</dbReference>
<dbReference type="Pfam" id="PF12833">
    <property type="entry name" value="HTH_18"/>
    <property type="match status" value="1"/>
</dbReference>
<dbReference type="PANTHER" id="PTHR46796">
    <property type="entry name" value="HTH-TYPE TRANSCRIPTIONAL ACTIVATOR RHAS-RELATED"/>
    <property type="match status" value="1"/>
</dbReference>
<dbReference type="Gene3D" id="1.10.10.60">
    <property type="entry name" value="Homeodomain-like"/>
    <property type="match status" value="1"/>
</dbReference>
<accession>A0ABU9DNG7</accession>
<feature type="domain" description="HTH araC/xylS-type" evidence="4">
    <location>
        <begin position="187"/>
        <end position="285"/>
    </location>
</feature>
<organism evidence="5 6">
    <name type="scientific">Paenibacillus filicis</name>
    <dbReference type="NCBI Taxonomy" id="669464"/>
    <lineage>
        <taxon>Bacteria</taxon>
        <taxon>Bacillati</taxon>
        <taxon>Bacillota</taxon>
        <taxon>Bacilli</taxon>
        <taxon>Bacillales</taxon>
        <taxon>Paenibacillaceae</taxon>
        <taxon>Paenibacillus</taxon>
    </lineage>
</organism>
<gene>
    <name evidence="5" type="ORF">WMW72_21135</name>
</gene>
<dbReference type="InterPro" id="IPR050204">
    <property type="entry name" value="AraC_XylS_family_regulators"/>
</dbReference>
<comment type="caution">
    <text evidence="5">The sequence shown here is derived from an EMBL/GenBank/DDBJ whole genome shotgun (WGS) entry which is preliminary data.</text>
</comment>
<evidence type="ECO:0000313" key="5">
    <source>
        <dbReference type="EMBL" id="MEK8130416.1"/>
    </source>
</evidence>
<evidence type="ECO:0000256" key="1">
    <source>
        <dbReference type="ARBA" id="ARBA00023015"/>
    </source>
</evidence>
<protein>
    <submittedName>
        <fullName evidence="5">AraC family transcriptional regulator</fullName>
    </submittedName>
</protein>
<dbReference type="RefSeq" id="WP_341417553.1">
    <property type="nucleotide sequence ID" value="NZ_JBBPCC010000014.1"/>
</dbReference>
<sequence length="288" mass="32984">MQSVRLISHKYWHRKHQFALEHDIYTYWTMFVPEEGSFGFRIGEHAGEAGVGDVVICPPQVRFHRQVVEPVSFHFLHLELETGRQEVEAREGDMEDAGIPSFWSFGLGGMAQRITSLAGCWTFQDKQRLASTCRLLHEQAAGFGQTRDLLKTHAVNDLWLWTLLERMPQSPELPNASLPSSGDSVMDRARAYILEHACEELNLRGLAGQLQVTPVQLTRRFRAAFAVTPMDFVTELRLSRTCRLLEETSLSLEQIAPQCGYENGYYLSRIFTRKKGMTPSAYRRLHRV</sequence>
<evidence type="ECO:0000256" key="2">
    <source>
        <dbReference type="ARBA" id="ARBA00023125"/>
    </source>
</evidence>
<keyword evidence="6" id="KW-1185">Reference proteome</keyword>
<proteinExistence type="predicted"/>
<evidence type="ECO:0000256" key="3">
    <source>
        <dbReference type="ARBA" id="ARBA00023163"/>
    </source>
</evidence>
<keyword evidence="3" id="KW-0804">Transcription</keyword>
<dbReference type="PANTHER" id="PTHR46796:SF13">
    <property type="entry name" value="HTH-TYPE TRANSCRIPTIONAL ACTIVATOR RHAS"/>
    <property type="match status" value="1"/>
</dbReference>
<keyword evidence="1" id="KW-0805">Transcription regulation</keyword>
<dbReference type="InterPro" id="IPR009057">
    <property type="entry name" value="Homeodomain-like_sf"/>
</dbReference>
<dbReference type="PROSITE" id="PS01124">
    <property type="entry name" value="HTH_ARAC_FAMILY_2"/>
    <property type="match status" value="1"/>
</dbReference>